<sequence>MSGYVLPLLLTAASLAMMYFCCVRPMRRGTAGHAGPHRQAAARSCCGAPGGQTDQDADVDAEIKRLREEAQLLRHEADQRSDDAGRSVKDEFR</sequence>
<dbReference type="Proteomes" id="UP001550378">
    <property type="component" value="Unassembled WGS sequence"/>
</dbReference>
<feature type="region of interest" description="Disordered" evidence="1">
    <location>
        <begin position="29"/>
        <end position="57"/>
    </location>
</feature>
<feature type="region of interest" description="Disordered" evidence="1">
    <location>
        <begin position="71"/>
        <end position="93"/>
    </location>
</feature>
<evidence type="ECO:0000256" key="1">
    <source>
        <dbReference type="SAM" id="MobiDB-lite"/>
    </source>
</evidence>
<proteinExistence type="predicted"/>
<reference evidence="2 3" key="1">
    <citation type="submission" date="2024-06" db="EMBL/GenBank/DDBJ databases">
        <title>The Natural Products Discovery Center: Release of the First 8490 Sequenced Strains for Exploring Actinobacteria Biosynthetic Diversity.</title>
        <authorList>
            <person name="Kalkreuter E."/>
            <person name="Kautsar S.A."/>
            <person name="Yang D."/>
            <person name="Bader C.D."/>
            <person name="Teijaro C.N."/>
            <person name="Fluegel L."/>
            <person name="Davis C.M."/>
            <person name="Simpson J.R."/>
            <person name="Lauterbach L."/>
            <person name="Steele A.D."/>
            <person name="Gui C."/>
            <person name="Meng S."/>
            <person name="Li G."/>
            <person name="Viehrig K."/>
            <person name="Ye F."/>
            <person name="Su P."/>
            <person name="Kiefer A.F."/>
            <person name="Nichols A."/>
            <person name="Cepeda A.J."/>
            <person name="Yan W."/>
            <person name="Fan B."/>
            <person name="Jiang Y."/>
            <person name="Adhikari A."/>
            <person name="Zheng C.-J."/>
            <person name="Schuster L."/>
            <person name="Cowan T.M."/>
            <person name="Smanski M.J."/>
            <person name="Chevrette M.G."/>
            <person name="De Carvalho L.P.S."/>
            <person name="Shen B."/>
        </authorList>
    </citation>
    <scope>NUCLEOTIDE SEQUENCE [LARGE SCALE GENOMIC DNA]</scope>
    <source>
        <strain evidence="2 3">NPDC006337</strain>
    </source>
</reference>
<dbReference type="RefSeq" id="WP_189906269.1">
    <property type="nucleotide sequence ID" value="NZ_JBEXZO010000027.1"/>
</dbReference>
<dbReference type="EMBL" id="JBEXZR010000006">
    <property type="protein sequence ID" value="MEU0707669.1"/>
    <property type="molecule type" value="Genomic_DNA"/>
</dbReference>
<accession>A0ABV2W2A2</accession>
<evidence type="ECO:0000313" key="3">
    <source>
        <dbReference type="Proteomes" id="UP001550378"/>
    </source>
</evidence>
<gene>
    <name evidence="2" type="ORF">ABZ508_09890</name>
</gene>
<protein>
    <submittedName>
        <fullName evidence="2">Uncharacterized protein</fullName>
    </submittedName>
</protein>
<comment type="caution">
    <text evidence="2">The sequence shown here is derived from an EMBL/GenBank/DDBJ whole genome shotgun (WGS) entry which is preliminary data.</text>
</comment>
<organism evidence="2 3">
    <name type="scientific">Streptomyces lavendulocolor</name>
    <dbReference type="NCBI Taxonomy" id="67316"/>
    <lineage>
        <taxon>Bacteria</taxon>
        <taxon>Bacillati</taxon>
        <taxon>Actinomycetota</taxon>
        <taxon>Actinomycetes</taxon>
        <taxon>Kitasatosporales</taxon>
        <taxon>Streptomycetaceae</taxon>
        <taxon>Streptomyces</taxon>
    </lineage>
</organism>
<keyword evidence="3" id="KW-1185">Reference proteome</keyword>
<evidence type="ECO:0000313" key="2">
    <source>
        <dbReference type="EMBL" id="MEU0707669.1"/>
    </source>
</evidence>
<name>A0ABV2W2A2_9ACTN</name>